<evidence type="ECO:0000256" key="8">
    <source>
        <dbReference type="ARBA" id="ARBA00023136"/>
    </source>
</evidence>
<evidence type="ECO:0000256" key="2">
    <source>
        <dbReference type="ARBA" id="ARBA00007069"/>
    </source>
</evidence>
<dbReference type="Gene3D" id="1.10.3720.10">
    <property type="entry name" value="MetI-like"/>
    <property type="match status" value="1"/>
</dbReference>
<proteinExistence type="inferred from homology"/>
<evidence type="ECO:0000313" key="12">
    <source>
        <dbReference type="Proteomes" id="UP000001916"/>
    </source>
</evidence>
<dbReference type="InterPro" id="IPR051408">
    <property type="entry name" value="Phosphate_transprt_permease"/>
</dbReference>
<feature type="transmembrane region" description="Helical" evidence="9">
    <location>
        <begin position="192"/>
        <end position="214"/>
    </location>
</feature>
<dbReference type="RefSeq" id="WP_013157158.1">
    <property type="nucleotide sequence ID" value="NC_014212.1"/>
</dbReference>
<dbReference type="eggNOG" id="COG0581">
    <property type="taxonomic scope" value="Bacteria"/>
</dbReference>
<comment type="subcellular location">
    <subcellularLocation>
        <location evidence="1 9">Cell membrane</location>
        <topology evidence="1 9">Multi-pass membrane protein</topology>
    </subcellularLocation>
</comment>
<feature type="transmembrane region" description="Helical" evidence="9">
    <location>
        <begin position="27"/>
        <end position="54"/>
    </location>
</feature>
<name>D7BAP7_ALLS1</name>
<evidence type="ECO:0000256" key="5">
    <source>
        <dbReference type="ARBA" id="ARBA00022592"/>
    </source>
</evidence>
<sequence length="290" mass="30713">MSAWAQSRYVPADGNLRRRRLWNQAMLALLVLGSLIVVAPLVLVLGAVLLKGIAAINLAFFLEPFRPVDQGGGGLAHAIVGTLLMNLLALVIGGVLGLAGGILLSEYPDHPVNPTLRIISDLLNGLPALLKGLVIYTLVVIPSGQFSGYAGALALALIMVPIVLRATEGVLKLVPWSVREAGLALGLPRWRVILSLVLPAATSGVITGLMLGFARAAGEAAPLYFTAGGSQLLTFNLGQQVESLALSIYKYANEPSPLRQEQAWAASLVLTLLVLAASLLARWATRRWMH</sequence>
<evidence type="ECO:0000256" key="6">
    <source>
        <dbReference type="ARBA" id="ARBA00022692"/>
    </source>
</evidence>
<organism evidence="11 12">
    <name type="scientific">Allomeiothermus silvanus (strain ATCC 700542 / DSM 9946 / NBRC 106475 / NCIMB 13440 / VI-R2)</name>
    <name type="common">Thermus silvanus</name>
    <dbReference type="NCBI Taxonomy" id="526227"/>
    <lineage>
        <taxon>Bacteria</taxon>
        <taxon>Thermotogati</taxon>
        <taxon>Deinococcota</taxon>
        <taxon>Deinococci</taxon>
        <taxon>Thermales</taxon>
        <taxon>Thermaceae</taxon>
        <taxon>Allomeiothermus</taxon>
    </lineage>
</organism>
<evidence type="ECO:0000256" key="4">
    <source>
        <dbReference type="ARBA" id="ARBA00022475"/>
    </source>
</evidence>
<evidence type="ECO:0000256" key="9">
    <source>
        <dbReference type="RuleBase" id="RU363043"/>
    </source>
</evidence>
<dbReference type="PROSITE" id="PS50928">
    <property type="entry name" value="ABC_TM1"/>
    <property type="match status" value="1"/>
</dbReference>
<keyword evidence="12" id="KW-1185">Reference proteome</keyword>
<comment type="similarity">
    <text evidence="2 9">Belongs to the binding-protein-dependent transport system permease family. CysTW subfamily.</text>
</comment>
<dbReference type="InterPro" id="IPR035906">
    <property type="entry name" value="MetI-like_sf"/>
</dbReference>
<dbReference type="HOGENOM" id="CLU_033621_2_0_0"/>
<feature type="transmembrane region" description="Helical" evidence="9">
    <location>
        <begin position="149"/>
        <end position="171"/>
    </location>
</feature>
<evidence type="ECO:0000256" key="1">
    <source>
        <dbReference type="ARBA" id="ARBA00004651"/>
    </source>
</evidence>
<keyword evidence="3" id="KW-0813">Transport</keyword>
<dbReference type="AlphaFoldDB" id="D7BAP7"/>
<dbReference type="Pfam" id="PF00528">
    <property type="entry name" value="BPD_transp_1"/>
    <property type="match status" value="1"/>
</dbReference>
<keyword evidence="7 9" id="KW-1133">Transmembrane helix</keyword>
<feature type="transmembrane region" description="Helical" evidence="9">
    <location>
        <begin position="125"/>
        <end position="143"/>
    </location>
</feature>
<dbReference type="PANTHER" id="PTHR42922:SF1">
    <property type="entry name" value="PHOSPHATE TRANSPORT SYSTEM PERMEASE PROTEIN PSTA"/>
    <property type="match status" value="1"/>
</dbReference>
<feature type="domain" description="ABC transmembrane type-1" evidence="10">
    <location>
        <begin position="79"/>
        <end position="281"/>
    </location>
</feature>
<dbReference type="GO" id="GO:0005886">
    <property type="term" value="C:plasma membrane"/>
    <property type="evidence" value="ECO:0007669"/>
    <property type="project" value="UniProtKB-SubCell"/>
</dbReference>
<dbReference type="KEGG" id="msv:Mesil_0652"/>
<protein>
    <recommendedName>
        <fullName evidence="9">Phosphate transport system permease protein PstA</fullName>
    </recommendedName>
</protein>
<keyword evidence="5" id="KW-0592">Phosphate transport</keyword>
<accession>D7BAP7</accession>
<dbReference type="SUPFAM" id="SSF161098">
    <property type="entry name" value="MetI-like"/>
    <property type="match status" value="1"/>
</dbReference>
<evidence type="ECO:0000256" key="7">
    <source>
        <dbReference type="ARBA" id="ARBA00022989"/>
    </source>
</evidence>
<feature type="transmembrane region" description="Helical" evidence="9">
    <location>
        <begin position="263"/>
        <end position="284"/>
    </location>
</feature>
<keyword evidence="8 9" id="KW-0472">Membrane</keyword>
<dbReference type="GO" id="GO:0005315">
    <property type="term" value="F:phosphate transmembrane transporter activity"/>
    <property type="evidence" value="ECO:0007669"/>
    <property type="project" value="InterPro"/>
</dbReference>
<dbReference type="InterPro" id="IPR000515">
    <property type="entry name" value="MetI-like"/>
</dbReference>
<dbReference type="NCBIfam" id="TIGR00974">
    <property type="entry name" value="3a0107s02c"/>
    <property type="match status" value="1"/>
</dbReference>
<feature type="transmembrane region" description="Helical" evidence="9">
    <location>
        <begin position="74"/>
        <end position="104"/>
    </location>
</feature>
<keyword evidence="4 9" id="KW-1003">Cell membrane</keyword>
<dbReference type="OrthoDB" id="9807065at2"/>
<keyword evidence="6 9" id="KW-0812">Transmembrane</keyword>
<reference evidence="11 12" key="1">
    <citation type="journal article" date="2010" name="Stand. Genomic Sci.">
        <title>Complete genome sequence of Meiothermus silvanus type strain (VI-R2).</title>
        <authorList>
            <person name="Sikorski J."/>
            <person name="Tindall B.J."/>
            <person name="Lowry S."/>
            <person name="Lucas S."/>
            <person name="Nolan M."/>
            <person name="Copeland A."/>
            <person name="Glavina Del Rio T."/>
            <person name="Tice H."/>
            <person name="Cheng J.F."/>
            <person name="Han C."/>
            <person name="Pitluck S."/>
            <person name="Liolios K."/>
            <person name="Ivanova N."/>
            <person name="Mavromatis K."/>
            <person name="Mikhailova N."/>
            <person name="Pati A."/>
            <person name="Goodwin L."/>
            <person name="Chen A."/>
            <person name="Palaniappan K."/>
            <person name="Land M."/>
            <person name="Hauser L."/>
            <person name="Chang Y.J."/>
            <person name="Jeffries C.D."/>
            <person name="Rohde M."/>
            <person name="Goker M."/>
            <person name="Woyke T."/>
            <person name="Bristow J."/>
            <person name="Eisen J.A."/>
            <person name="Markowitz V."/>
            <person name="Hugenholtz P."/>
            <person name="Kyrpides N.C."/>
            <person name="Klenk H.P."/>
            <person name="Lapidus A."/>
        </authorList>
    </citation>
    <scope>NUCLEOTIDE SEQUENCE [LARGE SCALE GENOMIC DNA]</scope>
    <source>
        <strain evidence="12">ATCC 700542 / DSM 9946 / VI-R2</strain>
    </source>
</reference>
<gene>
    <name evidence="11" type="ordered locus">Mesil_0652</name>
</gene>
<dbReference type="GO" id="GO:0035435">
    <property type="term" value="P:phosphate ion transmembrane transport"/>
    <property type="evidence" value="ECO:0007669"/>
    <property type="project" value="InterPro"/>
</dbReference>
<dbReference type="PANTHER" id="PTHR42922">
    <property type="entry name" value="PHOSPHATE TRANSPORT SYSTEM PERMEASE PROTEIN PSTA"/>
    <property type="match status" value="1"/>
</dbReference>
<dbReference type="CDD" id="cd06261">
    <property type="entry name" value="TM_PBP2"/>
    <property type="match status" value="1"/>
</dbReference>
<dbReference type="EMBL" id="CP002042">
    <property type="protein sequence ID" value="ADH62569.1"/>
    <property type="molecule type" value="Genomic_DNA"/>
</dbReference>
<dbReference type="STRING" id="526227.Mesil_0652"/>
<evidence type="ECO:0000259" key="10">
    <source>
        <dbReference type="PROSITE" id="PS50928"/>
    </source>
</evidence>
<evidence type="ECO:0000313" key="11">
    <source>
        <dbReference type="EMBL" id="ADH62569.1"/>
    </source>
</evidence>
<dbReference type="InterPro" id="IPR005672">
    <property type="entry name" value="Phosphate_PstA"/>
</dbReference>
<evidence type="ECO:0000256" key="3">
    <source>
        <dbReference type="ARBA" id="ARBA00022448"/>
    </source>
</evidence>
<dbReference type="Proteomes" id="UP000001916">
    <property type="component" value="Chromosome"/>
</dbReference>